<dbReference type="EMBL" id="CP092362">
    <property type="protein sequence ID" value="ULN41305.1"/>
    <property type="molecule type" value="Genomic_DNA"/>
</dbReference>
<dbReference type="InterPro" id="IPR036689">
    <property type="entry name" value="ESAT-6-like_sf"/>
</dbReference>
<dbReference type="Gene3D" id="1.10.287.1060">
    <property type="entry name" value="ESAT-6-like"/>
    <property type="match status" value="1"/>
</dbReference>
<organism evidence="2 3">
    <name type="scientific">Mycolicibacterium crocinum</name>
    <dbReference type="NCBI Taxonomy" id="388459"/>
    <lineage>
        <taxon>Bacteria</taxon>
        <taxon>Bacillati</taxon>
        <taxon>Actinomycetota</taxon>
        <taxon>Actinomycetes</taxon>
        <taxon>Mycobacteriales</taxon>
        <taxon>Mycobacteriaceae</taxon>
        <taxon>Mycolicibacterium</taxon>
    </lineage>
</organism>
<dbReference type="NCBIfam" id="TIGR03930">
    <property type="entry name" value="WXG100_ESAT6"/>
    <property type="match status" value="1"/>
</dbReference>
<evidence type="ECO:0000313" key="2">
    <source>
        <dbReference type="EMBL" id="ULN41305.1"/>
    </source>
</evidence>
<name>A0ABY3TK08_9MYCO</name>
<reference evidence="2" key="1">
    <citation type="submission" date="2022-08" db="EMBL/GenBank/DDBJ databases">
        <title>Whole genome sequencing of non-tuberculosis mycobacteria type-strains.</title>
        <authorList>
            <person name="Igarashi Y."/>
            <person name="Osugi A."/>
            <person name="Mitarai S."/>
        </authorList>
    </citation>
    <scope>NUCLEOTIDE SEQUENCE</scope>
    <source>
        <strain evidence="2">JCM 16369</strain>
    </source>
</reference>
<evidence type="ECO:0000256" key="1">
    <source>
        <dbReference type="RuleBase" id="RU362001"/>
    </source>
</evidence>
<protein>
    <recommendedName>
        <fullName evidence="1">ESAT-6-like protein</fullName>
    </recommendedName>
</protein>
<dbReference type="Proteomes" id="UP001055337">
    <property type="component" value="Chromosome"/>
</dbReference>
<evidence type="ECO:0000313" key="3">
    <source>
        <dbReference type="Proteomes" id="UP001055337"/>
    </source>
</evidence>
<accession>A0ABY3TK08</accession>
<gene>
    <name evidence="2" type="ORF">MI149_27585</name>
</gene>
<dbReference type="InterPro" id="IPR010310">
    <property type="entry name" value="T7SS_ESAT-6-like"/>
</dbReference>
<dbReference type="SUPFAM" id="SSF140453">
    <property type="entry name" value="EsxAB dimer-like"/>
    <property type="match status" value="1"/>
</dbReference>
<proteinExistence type="inferred from homology"/>
<comment type="similarity">
    <text evidence="1">Belongs to the WXG100 family.</text>
</comment>
<sequence>MAGVLRMQIQETVTTAQSLANRADDLARELEDIRRSWGELTATWIGKAGSAYEIAWDDWHEDANVVTAVLQEHSRLLVQSAALLTEHENQASQALGGVYAGGGLT</sequence>
<dbReference type="Pfam" id="PF06013">
    <property type="entry name" value="WXG100"/>
    <property type="match status" value="1"/>
</dbReference>
<keyword evidence="3" id="KW-1185">Reference proteome</keyword>
<dbReference type="RefSeq" id="WP_240177921.1">
    <property type="nucleotide sequence ID" value="NZ_CP092362.2"/>
</dbReference>